<sequence length="143" mass="16741">MKVLCKFNNINQTTSETALRLKKYVSMPDGELDLETGKEYIVYGIEFRDNYPWLYICSEESDEYPRLFSAELFDIVDPTLSSYWSLSLPDTDNRQKSKLVFNEWATNPIFYEHLVDGDEWAASTFSKYKALINEEQQKAPSKH</sequence>
<keyword evidence="2" id="KW-1185">Reference proteome</keyword>
<proteinExistence type="predicted"/>
<evidence type="ECO:0000313" key="2">
    <source>
        <dbReference type="Proteomes" id="UP000765224"/>
    </source>
</evidence>
<comment type="caution">
    <text evidence="1">The sequence shown here is derived from an EMBL/GenBank/DDBJ whole genome shotgun (WGS) entry which is preliminary data.</text>
</comment>
<protein>
    <submittedName>
        <fullName evidence="1">Uncharacterized protein</fullName>
    </submittedName>
</protein>
<dbReference type="EMBL" id="JAHSTS010000002">
    <property type="protein sequence ID" value="MBV4459071.1"/>
    <property type="molecule type" value="Genomic_DNA"/>
</dbReference>
<name>A0ABS6PGG2_9PSED</name>
<accession>A0ABS6PGG2</accession>
<evidence type="ECO:0000313" key="1">
    <source>
        <dbReference type="EMBL" id="MBV4459071.1"/>
    </source>
</evidence>
<dbReference type="Proteomes" id="UP000765224">
    <property type="component" value="Unassembled WGS sequence"/>
</dbReference>
<organism evidence="1 2">
    <name type="scientific">Pseudomonas ekonensis</name>
    <dbReference type="NCBI Taxonomy" id="2842353"/>
    <lineage>
        <taxon>Bacteria</taxon>
        <taxon>Pseudomonadati</taxon>
        <taxon>Pseudomonadota</taxon>
        <taxon>Gammaproteobacteria</taxon>
        <taxon>Pseudomonadales</taxon>
        <taxon>Pseudomonadaceae</taxon>
        <taxon>Pseudomonas</taxon>
    </lineage>
</organism>
<gene>
    <name evidence="1" type="ORF">KVG96_14010</name>
</gene>
<dbReference type="RefSeq" id="WP_217892682.1">
    <property type="nucleotide sequence ID" value="NZ_JAHSTS010000002.1"/>
</dbReference>
<reference evidence="1 2" key="1">
    <citation type="submission" date="2021-06" db="EMBL/GenBank/DDBJ databases">
        <title>Updating the genus Pseudomonas: Description of 43 new species and partition of the Pseudomonas putida group.</title>
        <authorList>
            <person name="Girard L."/>
            <person name="Lood C."/>
            <person name="Vandamme P."/>
            <person name="Rokni-Zadeh H."/>
            <person name="Van Noort V."/>
            <person name="Hofte M."/>
            <person name="Lavigne R."/>
            <person name="De Mot R."/>
        </authorList>
    </citation>
    <scope>NUCLEOTIDE SEQUENCE [LARGE SCALE GENOMIC DNA]</scope>
    <source>
        <strain evidence="1 2">COR58</strain>
    </source>
</reference>